<comment type="similarity">
    <text evidence="2">Belongs to the glycosyltransferase 41 family. O-GlcNAc transferase subfamily.</text>
</comment>
<dbReference type="PANTHER" id="PTHR44835">
    <property type="entry name" value="UDP-N-ACETYLGLUCOSAMINE--PEPTIDE N-ACETYLGLUCOSAMINYLTRANSFERASE SPINDLY-RELATED"/>
    <property type="match status" value="1"/>
</dbReference>
<dbReference type="EMBL" id="JAQNDK010000007">
    <property type="protein sequence ID" value="MDC0685871.1"/>
    <property type="molecule type" value="Genomic_DNA"/>
</dbReference>
<organism evidence="10 11">
    <name type="scientific">Sorangium atrum</name>
    <dbReference type="NCBI Taxonomy" id="2995308"/>
    <lineage>
        <taxon>Bacteria</taxon>
        <taxon>Pseudomonadati</taxon>
        <taxon>Myxococcota</taxon>
        <taxon>Polyangia</taxon>
        <taxon>Polyangiales</taxon>
        <taxon>Polyangiaceae</taxon>
        <taxon>Sorangium</taxon>
    </lineage>
</organism>
<evidence type="ECO:0000256" key="7">
    <source>
        <dbReference type="ARBA" id="ARBA00022803"/>
    </source>
</evidence>
<protein>
    <recommendedName>
        <fullName evidence="3">protein O-GlcNAc transferase</fullName>
        <ecNumber evidence="3">2.4.1.255</ecNumber>
    </recommendedName>
</protein>
<dbReference type="SMART" id="SM00028">
    <property type="entry name" value="TPR"/>
    <property type="match status" value="7"/>
</dbReference>
<dbReference type="SUPFAM" id="SSF48452">
    <property type="entry name" value="TPR-like"/>
    <property type="match status" value="1"/>
</dbReference>
<feature type="domain" description="O-GlcNAc transferase C-terminal" evidence="9">
    <location>
        <begin position="320"/>
        <end position="479"/>
    </location>
</feature>
<feature type="repeat" description="TPR" evidence="8">
    <location>
        <begin position="105"/>
        <end position="138"/>
    </location>
</feature>
<evidence type="ECO:0000256" key="5">
    <source>
        <dbReference type="ARBA" id="ARBA00022679"/>
    </source>
</evidence>
<evidence type="ECO:0000256" key="4">
    <source>
        <dbReference type="ARBA" id="ARBA00022676"/>
    </source>
</evidence>
<dbReference type="InterPro" id="IPR029489">
    <property type="entry name" value="OGT/SEC/SPY_C"/>
</dbReference>
<dbReference type="PROSITE" id="PS50293">
    <property type="entry name" value="TPR_REGION"/>
    <property type="match status" value="1"/>
</dbReference>
<gene>
    <name evidence="10" type="ORF">POL72_49665</name>
</gene>
<evidence type="ECO:0000259" key="9">
    <source>
        <dbReference type="Pfam" id="PF13844"/>
    </source>
</evidence>
<keyword evidence="7 8" id="KW-0802">TPR repeat</keyword>
<dbReference type="PROSITE" id="PS50005">
    <property type="entry name" value="TPR"/>
    <property type="match status" value="2"/>
</dbReference>
<evidence type="ECO:0000256" key="1">
    <source>
        <dbReference type="ARBA" id="ARBA00004922"/>
    </source>
</evidence>
<dbReference type="EC" id="2.4.1.255" evidence="3"/>
<dbReference type="InterPro" id="IPR011990">
    <property type="entry name" value="TPR-like_helical_dom_sf"/>
</dbReference>
<keyword evidence="6" id="KW-0677">Repeat</keyword>
<comment type="caution">
    <text evidence="10">The sequence shown here is derived from an EMBL/GenBank/DDBJ whole genome shotgun (WGS) entry which is preliminary data.</text>
</comment>
<feature type="repeat" description="TPR" evidence="8">
    <location>
        <begin position="208"/>
        <end position="241"/>
    </location>
</feature>
<dbReference type="RefSeq" id="WP_272104406.1">
    <property type="nucleotide sequence ID" value="NZ_JAQNDK010000007.1"/>
</dbReference>
<dbReference type="Pfam" id="PF00515">
    <property type="entry name" value="TPR_1"/>
    <property type="match status" value="1"/>
</dbReference>
<dbReference type="Pfam" id="PF13432">
    <property type="entry name" value="TPR_16"/>
    <property type="match status" value="1"/>
</dbReference>
<feature type="domain" description="O-GlcNAc transferase C-terminal" evidence="9">
    <location>
        <begin position="493"/>
        <end position="671"/>
    </location>
</feature>
<dbReference type="Gene3D" id="3.40.50.11380">
    <property type="match status" value="1"/>
</dbReference>
<name>A0ABT5CHF1_9BACT</name>
<keyword evidence="4" id="KW-0328">Glycosyltransferase</keyword>
<evidence type="ECO:0000256" key="6">
    <source>
        <dbReference type="ARBA" id="ARBA00022737"/>
    </source>
</evidence>
<dbReference type="Proteomes" id="UP001217485">
    <property type="component" value="Unassembled WGS sequence"/>
</dbReference>
<evidence type="ECO:0000313" key="10">
    <source>
        <dbReference type="EMBL" id="MDC0685871.1"/>
    </source>
</evidence>
<proteinExistence type="inferred from homology"/>
<sequence>MTAASLFELAVQFHRAGQVDRAELLYRGVLEQAPGHGDALFLLSVLAAQAGRLAEAGGLLERAVRVAPNNALYLSHLGDVYRCLGRRPQAVAVLLMAVARKPDFAEAVFNLALTFEEQGDLDAAAVCYERARDLEPGLLQAGERLASLKGKRDASAAGVGPAAARSPESSLSASDALAALGETLRLGGRPDDAAVWYRVALRLNPRMANAYTALGAIHADAGRFDEAIDDLRRALEIDRSFHVAREYLATALGESGLLDESQAMYREAVALCPDDPAAHSALLFNMPFWPNVTESDILAEARAWNARHARPLAAQAPPHTTDRSPDRRLRIGYVSPDFRTHVQSLFTIPLFQNHDHRQFEIFCYSSADRPDNLTERIRGYADVFREVAALDDAALSEVIRRDRIDILVDLTMHMTDRRVLVFARRPAPVQVCWLAYPGTTGLESMDYRLSDPFLDPLDAKTDVYSEETLRLPDSFWCYDPLTDVPDVSFLPALAEGRVTFGCLNHFRKVNEGVLRVWARVLAAVPRSRLTLMAPQGRARDRVRSILAEGDVQLDRIEFVDRCGRLDYLRRYREIDVCLDTFPSNGHTTSLDALWMGVPMVTLAGETVVGRAGVCQAMNLGLPELIATTQEHYVRVASALAGDLEHLGELRRTLRDRMKRSPLMDGPRFARNLESIYRDIWRRFCART</sequence>
<evidence type="ECO:0000256" key="2">
    <source>
        <dbReference type="ARBA" id="ARBA00005386"/>
    </source>
</evidence>
<evidence type="ECO:0000256" key="3">
    <source>
        <dbReference type="ARBA" id="ARBA00011970"/>
    </source>
</evidence>
<dbReference type="PANTHER" id="PTHR44835:SF1">
    <property type="entry name" value="PROTEIN O-GLCNAC TRANSFERASE"/>
    <property type="match status" value="1"/>
</dbReference>
<accession>A0ABT5CHF1</accession>
<keyword evidence="5" id="KW-0808">Transferase</keyword>
<dbReference type="Gene3D" id="1.25.40.10">
    <property type="entry name" value="Tetratricopeptide repeat domain"/>
    <property type="match status" value="3"/>
</dbReference>
<dbReference type="Gene3D" id="3.40.50.2000">
    <property type="entry name" value="Glycogen Phosphorylase B"/>
    <property type="match status" value="1"/>
</dbReference>
<reference evidence="10 11" key="1">
    <citation type="submission" date="2023-01" db="EMBL/GenBank/DDBJ databases">
        <title>Minimal conservation of predation-associated metabolite biosynthetic gene clusters underscores biosynthetic potential of Myxococcota including descriptions for ten novel species: Archangium lansinium sp. nov., Myxococcus landrumus sp. nov., Nannocystis bai.</title>
        <authorList>
            <person name="Ahearne A."/>
            <person name="Stevens C."/>
            <person name="Dowd S."/>
        </authorList>
    </citation>
    <scope>NUCLEOTIDE SEQUENCE [LARGE SCALE GENOMIC DNA]</scope>
    <source>
        <strain evidence="10 11">WIWO2</strain>
    </source>
</reference>
<dbReference type="InterPro" id="IPR051939">
    <property type="entry name" value="Glycosyltr_41/O-GlcNAc_trsf"/>
</dbReference>
<comment type="pathway">
    <text evidence="1">Protein modification; protein glycosylation.</text>
</comment>
<dbReference type="InterPro" id="IPR019734">
    <property type="entry name" value="TPR_rpt"/>
</dbReference>
<evidence type="ECO:0000256" key="8">
    <source>
        <dbReference type="PROSITE-ProRule" id="PRU00339"/>
    </source>
</evidence>
<dbReference type="Pfam" id="PF14559">
    <property type="entry name" value="TPR_19"/>
    <property type="match status" value="1"/>
</dbReference>
<keyword evidence="11" id="KW-1185">Reference proteome</keyword>
<evidence type="ECO:0000313" key="11">
    <source>
        <dbReference type="Proteomes" id="UP001217485"/>
    </source>
</evidence>
<dbReference type="Pfam" id="PF13844">
    <property type="entry name" value="Glyco_transf_41"/>
    <property type="match status" value="2"/>
</dbReference>